<dbReference type="PANTHER" id="PTHR35800">
    <property type="entry name" value="PROTEIN JAG"/>
    <property type="match status" value="1"/>
</dbReference>
<dbReference type="InterPro" id="IPR036867">
    <property type="entry name" value="R3H_dom_sf"/>
</dbReference>
<dbReference type="Gene3D" id="3.30.1370.50">
    <property type="entry name" value="R3H-like domain"/>
    <property type="match status" value="1"/>
</dbReference>
<gene>
    <name evidence="2" type="ORF">LIQ10_20495</name>
</gene>
<comment type="caution">
    <text evidence="2">The sequence shown here is derived from an EMBL/GenBank/DDBJ whole genome shotgun (WGS) entry which is preliminary data.</text>
</comment>
<dbReference type="EMBL" id="JAJBNC010000344">
    <property type="protein sequence ID" value="MCB5496067.1"/>
    <property type="molecule type" value="Genomic_DNA"/>
</dbReference>
<dbReference type="AlphaFoldDB" id="A0AAJ1B3I6"/>
<evidence type="ECO:0000259" key="1">
    <source>
        <dbReference type="PROSITE" id="PS51061"/>
    </source>
</evidence>
<dbReference type="GO" id="GO:0003723">
    <property type="term" value="F:RNA binding"/>
    <property type="evidence" value="ECO:0007669"/>
    <property type="project" value="InterPro"/>
</dbReference>
<protein>
    <submittedName>
        <fullName evidence="2">Protein jag</fullName>
    </submittedName>
</protein>
<evidence type="ECO:0000313" key="2">
    <source>
        <dbReference type="EMBL" id="MCB5496067.1"/>
    </source>
</evidence>
<name>A0AAJ1B3I6_MEDGN</name>
<dbReference type="PANTHER" id="PTHR35800:SF1">
    <property type="entry name" value="RNA-BINDING PROTEIN KHPB"/>
    <property type="match status" value="1"/>
</dbReference>
<organism evidence="2 3">
    <name type="scientific">Mediterraneibacter gnavus</name>
    <name type="common">Ruminococcus gnavus</name>
    <dbReference type="NCBI Taxonomy" id="33038"/>
    <lineage>
        <taxon>Bacteria</taxon>
        <taxon>Bacillati</taxon>
        <taxon>Bacillota</taxon>
        <taxon>Clostridia</taxon>
        <taxon>Lachnospirales</taxon>
        <taxon>Lachnospiraceae</taxon>
        <taxon>Mediterraneibacter</taxon>
    </lineage>
</organism>
<dbReference type="PROSITE" id="PS51061">
    <property type="entry name" value="R3H"/>
    <property type="match status" value="1"/>
</dbReference>
<dbReference type="RefSeq" id="WP_330652674.1">
    <property type="nucleotide sequence ID" value="NZ_JAJBNC010000344.1"/>
</dbReference>
<dbReference type="InterPro" id="IPR039247">
    <property type="entry name" value="KhpB"/>
</dbReference>
<reference evidence="2" key="1">
    <citation type="submission" date="2021-10" db="EMBL/GenBank/DDBJ databases">
        <title>Collection of gut derived symbiotic bacterial strains cultured from healthy donors.</title>
        <authorList>
            <person name="Lin H."/>
            <person name="Littmann E."/>
            <person name="Claire K."/>
            <person name="Pamer E."/>
        </authorList>
    </citation>
    <scope>NUCLEOTIDE SEQUENCE</scope>
    <source>
        <strain evidence="2">MSK.23.4</strain>
    </source>
</reference>
<feature type="domain" description="R3H" evidence="1">
    <location>
        <begin position="24"/>
        <end position="79"/>
    </location>
</feature>
<evidence type="ECO:0000313" key="3">
    <source>
        <dbReference type="Proteomes" id="UP001297422"/>
    </source>
</evidence>
<accession>A0AAJ1B3I6</accession>
<proteinExistence type="predicted"/>
<sequence>VKNAVSNTFKKRFEISVDINGYKEDRYKKVASMAKRFGKQVLRTKAEIKLDPMPADEGRVMHQEVSTYAHSKTGRHGEG</sequence>
<dbReference type="InterPro" id="IPR001374">
    <property type="entry name" value="R3H_dom"/>
</dbReference>
<feature type="non-terminal residue" evidence="2">
    <location>
        <position position="1"/>
    </location>
</feature>
<dbReference type="Proteomes" id="UP001297422">
    <property type="component" value="Unassembled WGS sequence"/>
</dbReference>